<dbReference type="HOGENOM" id="CLU_2312979_0_0_1"/>
<evidence type="ECO:0000313" key="2">
    <source>
        <dbReference type="Proteomes" id="UP000054485"/>
    </source>
</evidence>
<accession>A0A0D0BAT1</accession>
<organism evidence="1 2">
    <name type="scientific">Suillus luteus UH-Slu-Lm8-n1</name>
    <dbReference type="NCBI Taxonomy" id="930992"/>
    <lineage>
        <taxon>Eukaryota</taxon>
        <taxon>Fungi</taxon>
        <taxon>Dikarya</taxon>
        <taxon>Basidiomycota</taxon>
        <taxon>Agaricomycotina</taxon>
        <taxon>Agaricomycetes</taxon>
        <taxon>Agaricomycetidae</taxon>
        <taxon>Boletales</taxon>
        <taxon>Suillineae</taxon>
        <taxon>Suillaceae</taxon>
        <taxon>Suillus</taxon>
    </lineage>
</organism>
<dbReference type="InParanoid" id="A0A0D0BAT1"/>
<dbReference type="EMBL" id="KN835293">
    <property type="protein sequence ID" value="KIK40693.1"/>
    <property type="molecule type" value="Genomic_DNA"/>
</dbReference>
<evidence type="ECO:0000313" key="1">
    <source>
        <dbReference type="EMBL" id="KIK40693.1"/>
    </source>
</evidence>
<sequence length="99" mass="11229">MNTESQHRIIQANFSAGHDLSFPNENMTMRASQEVGMPNKRCPKVKRVVDVQITSTKPSLNHVMFYIQLPLRETGQKENRKICYACGPSPTSPRPGDER</sequence>
<name>A0A0D0BAT1_9AGAM</name>
<reference evidence="2" key="2">
    <citation type="submission" date="2015-01" db="EMBL/GenBank/DDBJ databases">
        <title>Evolutionary Origins and Diversification of the Mycorrhizal Mutualists.</title>
        <authorList>
            <consortium name="DOE Joint Genome Institute"/>
            <consortium name="Mycorrhizal Genomics Consortium"/>
            <person name="Kohler A."/>
            <person name="Kuo A."/>
            <person name="Nagy L.G."/>
            <person name="Floudas D."/>
            <person name="Copeland A."/>
            <person name="Barry K.W."/>
            <person name="Cichocki N."/>
            <person name="Veneault-Fourrey C."/>
            <person name="LaButti K."/>
            <person name="Lindquist E.A."/>
            <person name="Lipzen A."/>
            <person name="Lundell T."/>
            <person name="Morin E."/>
            <person name="Murat C."/>
            <person name="Riley R."/>
            <person name="Ohm R."/>
            <person name="Sun H."/>
            <person name="Tunlid A."/>
            <person name="Henrissat B."/>
            <person name="Grigoriev I.V."/>
            <person name="Hibbett D.S."/>
            <person name="Martin F."/>
        </authorList>
    </citation>
    <scope>NUCLEOTIDE SEQUENCE [LARGE SCALE GENOMIC DNA]</scope>
    <source>
        <strain evidence="2">UH-Slu-Lm8-n1</strain>
    </source>
</reference>
<proteinExistence type="predicted"/>
<reference evidence="1 2" key="1">
    <citation type="submission" date="2014-04" db="EMBL/GenBank/DDBJ databases">
        <authorList>
            <consortium name="DOE Joint Genome Institute"/>
            <person name="Kuo A."/>
            <person name="Ruytinx J."/>
            <person name="Rineau F."/>
            <person name="Colpaert J."/>
            <person name="Kohler A."/>
            <person name="Nagy L.G."/>
            <person name="Floudas D."/>
            <person name="Copeland A."/>
            <person name="Barry K.W."/>
            <person name="Cichocki N."/>
            <person name="Veneault-Fourrey C."/>
            <person name="LaButti K."/>
            <person name="Lindquist E.A."/>
            <person name="Lipzen A."/>
            <person name="Lundell T."/>
            <person name="Morin E."/>
            <person name="Murat C."/>
            <person name="Sun H."/>
            <person name="Tunlid A."/>
            <person name="Henrissat B."/>
            <person name="Grigoriev I.V."/>
            <person name="Hibbett D.S."/>
            <person name="Martin F."/>
            <person name="Nordberg H.P."/>
            <person name="Cantor M.N."/>
            <person name="Hua S.X."/>
        </authorList>
    </citation>
    <scope>NUCLEOTIDE SEQUENCE [LARGE SCALE GENOMIC DNA]</scope>
    <source>
        <strain evidence="1 2">UH-Slu-Lm8-n1</strain>
    </source>
</reference>
<dbReference type="Proteomes" id="UP000054485">
    <property type="component" value="Unassembled WGS sequence"/>
</dbReference>
<keyword evidence="2" id="KW-1185">Reference proteome</keyword>
<dbReference type="AlphaFoldDB" id="A0A0D0BAT1"/>
<gene>
    <name evidence="1" type="ORF">CY34DRAFT_254131</name>
</gene>
<protein>
    <submittedName>
        <fullName evidence="1">Uncharacterized protein</fullName>
    </submittedName>
</protein>